<evidence type="ECO:0000313" key="1">
    <source>
        <dbReference type="EMBL" id="OQV20691.1"/>
    </source>
</evidence>
<reference evidence="2" key="1">
    <citation type="submission" date="2017-01" db="EMBL/GenBank/DDBJ databases">
        <title>Comparative genomics of anhydrobiosis in the tardigrade Hypsibius dujardini.</title>
        <authorList>
            <person name="Yoshida Y."/>
            <person name="Koutsovoulos G."/>
            <person name="Laetsch D."/>
            <person name="Stevens L."/>
            <person name="Kumar S."/>
            <person name="Horikawa D."/>
            <person name="Ishino K."/>
            <person name="Komine S."/>
            <person name="Tomita M."/>
            <person name="Blaxter M."/>
            <person name="Arakawa K."/>
        </authorList>
    </citation>
    <scope>NUCLEOTIDE SEQUENCE [LARGE SCALE GENOMIC DNA]</scope>
    <source>
        <strain evidence="2">Z151</strain>
    </source>
</reference>
<protein>
    <submittedName>
        <fullName evidence="1">Uncharacterized protein</fullName>
    </submittedName>
</protein>
<evidence type="ECO:0000313" key="2">
    <source>
        <dbReference type="Proteomes" id="UP000192578"/>
    </source>
</evidence>
<dbReference type="Proteomes" id="UP000192578">
    <property type="component" value="Unassembled WGS sequence"/>
</dbReference>
<organism evidence="1 2">
    <name type="scientific">Hypsibius exemplaris</name>
    <name type="common">Freshwater tardigrade</name>
    <dbReference type="NCBI Taxonomy" id="2072580"/>
    <lineage>
        <taxon>Eukaryota</taxon>
        <taxon>Metazoa</taxon>
        <taxon>Ecdysozoa</taxon>
        <taxon>Tardigrada</taxon>
        <taxon>Eutardigrada</taxon>
        <taxon>Parachela</taxon>
        <taxon>Hypsibioidea</taxon>
        <taxon>Hypsibiidae</taxon>
        <taxon>Hypsibius</taxon>
    </lineage>
</organism>
<proteinExistence type="predicted"/>
<sequence>MDDEPDRYIAAADFVEHVKGLIVRYGPDCVLNADQSQFEYEIHSGRTLCTCVLWTQLRWQRGMGPPSPERSTIRYLLEAKSTASHPSRFACTRRRDCHPTFKNSQFVLLPPKPAPIQLAHPPHSINSRAARRSVAKSFIKVVNDCINQNDLPFWRRIQTFAFVVFSLPDEPVKKVFLVSVLQNNLSRLNDFLSQAPKPKRSDSELATAVERKMQDGNGLKWSSGSPVAVQKLLENEKNRIVAKAKKEEKEKEADAEDLAVSQKVFYDAQKKRCSL</sequence>
<comment type="caution">
    <text evidence="1">The sequence shown here is derived from an EMBL/GenBank/DDBJ whole genome shotgun (WGS) entry which is preliminary data.</text>
</comment>
<keyword evidence="2" id="KW-1185">Reference proteome</keyword>
<dbReference type="AlphaFoldDB" id="A0A1W0WZQ6"/>
<gene>
    <name evidence="1" type="ORF">BV898_05275</name>
</gene>
<name>A0A1W0WZQ6_HYPEX</name>
<dbReference type="OrthoDB" id="6756250at2759"/>
<accession>A0A1W0WZQ6</accession>
<dbReference type="EMBL" id="MTYJ01000028">
    <property type="protein sequence ID" value="OQV20691.1"/>
    <property type="molecule type" value="Genomic_DNA"/>
</dbReference>